<evidence type="ECO:0000313" key="5">
    <source>
        <dbReference type="EMBL" id="KAK3032001.1"/>
    </source>
</evidence>
<accession>A0AA88WPW2</accession>
<organism evidence="5 6">
    <name type="scientific">Escallonia herrerae</name>
    <dbReference type="NCBI Taxonomy" id="1293975"/>
    <lineage>
        <taxon>Eukaryota</taxon>
        <taxon>Viridiplantae</taxon>
        <taxon>Streptophyta</taxon>
        <taxon>Embryophyta</taxon>
        <taxon>Tracheophyta</taxon>
        <taxon>Spermatophyta</taxon>
        <taxon>Magnoliopsida</taxon>
        <taxon>eudicotyledons</taxon>
        <taxon>Gunneridae</taxon>
        <taxon>Pentapetalae</taxon>
        <taxon>asterids</taxon>
        <taxon>campanulids</taxon>
        <taxon>Escalloniales</taxon>
        <taxon>Escalloniaceae</taxon>
        <taxon>Escallonia</taxon>
    </lineage>
</organism>
<proteinExistence type="predicted"/>
<dbReference type="GO" id="GO:0017025">
    <property type="term" value="F:TBP-class protein binding"/>
    <property type="evidence" value="ECO:0007669"/>
    <property type="project" value="InterPro"/>
</dbReference>
<sequence>MDILANEFNEDLKMKKDGNSHKSKNESSMESTSRESKKKNEGRKKHSIKTSIKAIIWSDNDSSGDEGGDQTSTLLRSGNNKLGSVLALDPADKSPFLGDIKAGCSQSRLETKMYRAPIYQHQVPSTDYLLVRSAKGKLSIRRIDRIDVVGQQFMFVIESEELPPSCKPKKNQS</sequence>
<dbReference type="EMBL" id="JAVXUP010000285">
    <property type="protein sequence ID" value="KAK3032001.1"/>
    <property type="molecule type" value="Genomic_DNA"/>
</dbReference>
<evidence type="ECO:0000256" key="3">
    <source>
        <dbReference type="SAM" id="MobiDB-lite"/>
    </source>
</evidence>
<dbReference type="GO" id="GO:0004402">
    <property type="term" value="F:histone acetyltransferase activity"/>
    <property type="evidence" value="ECO:0007669"/>
    <property type="project" value="InterPro"/>
</dbReference>
<evidence type="ECO:0000259" key="4">
    <source>
        <dbReference type="Pfam" id="PF12157"/>
    </source>
</evidence>
<dbReference type="PANTHER" id="PTHR13900:SF0">
    <property type="entry name" value="TRANSCRIPTION INITIATION FACTOR TFIID SUBUNIT 1"/>
    <property type="match status" value="1"/>
</dbReference>
<dbReference type="AlphaFoldDB" id="A0AA88WPW2"/>
<protein>
    <recommendedName>
        <fullName evidence="4">Transcription initiation factor TFIID subunit 1 histone acetyltransferase domain-containing protein</fullName>
    </recommendedName>
</protein>
<dbReference type="Proteomes" id="UP001188597">
    <property type="component" value="Unassembled WGS sequence"/>
</dbReference>
<dbReference type="Pfam" id="PF12157">
    <property type="entry name" value="DUF3591"/>
    <property type="match status" value="1"/>
</dbReference>
<dbReference type="GO" id="GO:0051123">
    <property type="term" value="P:RNA polymerase II preinitiation complex assembly"/>
    <property type="evidence" value="ECO:0007669"/>
    <property type="project" value="TreeGrafter"/>
</dbReference>
<dbReference type="GO" id="GO:0016251">
    <property type="term" value="F:RNA polymerase II general transcription initiation factor activity"/>
    <property type="evidence" value="ECO:0007669"/>
    <property type="project" value="InterPro"/>
</dbReference>
<dbReference type="PANTHER" id="PTHR13900">
    <property type="entry name" value="TRANSCRIPTION INITIATION FACTOR TFIID"/>
    <property type="match status" value="1"/>
</dbReference>
<keyword evidence="2" id="KW-0539">Nucleus</keyword>
<dbReference type="InterPro" id="IPR022591">
    <property type="entry name" value="TAF1_HAT_dom"/>
</dbReference>
<comment type="subcellular location">
    <subcellularLocation>
        <location evidence="1">Nucleus</location>
    </subcellularLocation>
</comment>
<name>A0AA88WPW2_9ASTE</name>
<reference evidence="5" key="1">
    <citation type="submission" date="2022-12" db="EMBL/GenBank/DDBJ databases">
        <title>Draft genome assemblies for two species of Escallonia (Escalloniales).</title>
        <authorList>
            <person name="Chanderbali A."/>
            <person name="Dervinis C."/>
            <person name="Anghel I."/>
            <person name="Soltis D."/>
            <person name="Soltis P."/>
            <person name="Zapata F."/>
        </authorList>
    </citation>
    <scope>NUCLEOTIDE SEQUENCE</scope>
    <source>
        <strain evidence="5">UCBG64.0493</strain>
        <tissue evidence="5">Leaf</tissue>
    </source>
</reference>
<dbReference type="GO" id="GO:0005669">
    <property type="term" value="C:transcription factor TFIID complex"/>
    <property type="evidence" value="ECO:0007669"/>
    <property type="project" value="InterPro"/>
</dbReference>
<evidence type="ECO:0000256" key="1">
    <source>
        <dbReference type="ARBA" id="ARBA00004123"/>
    </source>
</evidence>
<feature type="compositionally biased region" description="Basic and acidic residues" evidence="3">
    <location>
        <begin position="10"/>
        <end position="39"/>
    </location>
</feature>
<evidence type="ECO:0000313" key="6">
    <source>
        <dbReference type="Proteomes" id="UP001188597"/>
    </source>
</evidence>
<gene>
    <name evidence="5" type="ORF">RJ639_036206</name>
</gene>
<evidence type="ECO:0000256" key="2">
    <source>
        <dbReference type="ARBA" id="ARBA00023242"/>
    </source>
</evidence>
<feature type="domain" description="Transcription initiation factor TFIID subunit 1 histone acetyltransferase" evidence="4">
    <location>
        <begin position="79"/>
        <end position="153"/>
    </location>
</feature>
<dbReference type="InterPro" id="IPR040240">
    <property type="entry name" value="TAF1"/>
</dbReference>
<comment type="caution">
    <text evidence="5">The sequence shown here is derived from an EMBL/GenBank/DDBJ whole genome shotgun (WGS) entry which is preliminary data.</text>
</comment>
<keyword evidence="6" id="KW-1185">Reference proteome</keyword>
<feature type="region of interest" description="Disordered" evidence="3">
    <location>
        <begin position="1"/>
        <end position="49"/>
    </location>
</feature>